<gene>
    <name evidence="1" type="ORF">GCM10011588_09490</name>
</gene>
<accession>A0A917VLF7</accession>
<dbReference type="RefSeq" id="WP_062997200.1">
    <property type="nucleotide sequence ID" value="NZ_BMMH01000002.1"/>
</dbReference>
<dbReference type="AlphaFoldDB" id="A0A917VLF7"/>
<evidence type="ECO:0000313" key="1">
    <source>
        <dbReference type="EMBL" id="GGK97187.1"/>
    </source>
</evidence>
<keyword evidence="2" id="KW-1185">Reference proteome</keyword>
<dbReference type="EMBL" id="BMMH01000002">
    <property type="protein sequence ID" value="GGK97187.1"/>
    <property type="molecule type" value="Genomic_DNA"/>
</dbReference>
<organism evidence="1 2">
    <name type="scientific">Nocardia jinanensis</name>
    <dbReference type="NCBI Taxonomy" id="382504"/>
    <lineage>
        <taxon>Bacteria</taxon>
        <taxon>Bacillati</taxon>
        <taxon>Actinomycetota</taxon>
        <taxon>Actinomycetes</taxon>
        <taxon>Mycobacteriales</taxon>
        <taxon>Nocardiaceae</taxon>
        <taxon>Nocardia</taxon>
    </lineage>
</organism>
<dbReference type="Proteomes" id="UP000638263">
    <property type="component" value="Unassembled WGS sequence"/>
</dbReference>
<comment type="caution">
    <text evidence="1">The sequence shown here is derived from an EMBL/GenBank/DDBJ whole genome shotgun (WGS) entry which is preliminary data.</text>
</comment>
<evidence type="ECO:0000313" key="2">
    <source>
        <dbReference type="Proteomes" id="UP000638263"/>
    </source>
</evidence>
<sequence length="148" mass="16378">MDDDERQVWELSVELGPPEATGPGALDGEGIHPVALLLEESAQRVHGANRIPCFTAFGQVTALNEFAQRAWGEAYNQQDVPVECRLAVYVTDEELDDLTKAIVEDLGLSRNGFSAAANRKVIVGLRPISLEDPENSFYHHLVDQYESR</sequence>
<name>A0A917VLF7_9NOCA</name>
<protein>
    <submittedName>
        <fullName evidence="1">Uncharacterized protein</fullName>
    </submittedName>
</protein>
<reference evidence="1" key="1">
    <citation type="journal article" date="2014" name="Int. J. Syst. Evol. Microbiol.">
        <title>Complete genome sequence of Corynebacterium casei LMG S-19264T (=DSM 44701T), isolated from a smear-ripened cheese.</title>
        <authorList>
            <consortium name="US DOE Joint Genome Institute (JGI-PGF)"/>
            <person name="Walter F."/>
            <person name="Albersmeier A."/>
            <person name="Kalinowski J."/>
            <person name="Ruckert C."/>
        </authorList>
    </citation>
    <scope>NUCLEOTIDE SEQUENCE</scope>
    <source>
        <strain evidence="1">CGMCC 4.3508</strain>
    </source>
</reference>
<proteinExistence type="predicted"/>
<reference evidence="1" key="2">
    <citation type="submission" date="2020-09" db="EMBL/GenBank/DDBJ databases">
        <authorList>
            <person name="Sun Q."/>
            <person name="Zhou Y."/>
        </authorList>
    </citation>
    <scope>NUCLEOTIDE SEQUENCE</scope>
    <source>
        <strain evidence="1">CGMCC 4.3508</strain>
    </source>
</reference>